<reference evidence="3" key="1">
    <citation type="submission" date="2020-05" db="UniProtKB">
        <authorList>
            <consortium name="EnsemblMetazoa"/>
        </authorList>
    </citation>
    <scope>IDENTIFICATION</scope>
    <source>
        <strain evidence="3">TTRI</strain>
    </source>
</reference>
<protein>
    <submittedName>
        <fullName evidence="3">Uncharacterized protein</fullName>
    </submittedName>
</protein>
<evidence type="ECO:0000313" key="3">
    <source>
        <dbReference type="EnsemblMetazoa" id="GAUT005066-PA"/>
    </source>
</evidence>
<evidence type="ECO:0000256" key="1">
    <source>
        <dbReference type="SAM" id="MobiDB-lite"/>
    </source>
</evidence>
<accession>A0A1A9UHJ3</accession>
<proteinExistence type="predicted"/>
<dbReference type="STRING" id="7395.A0A1A9UHJ3"/>
<dbReference type="EnsemblMetazoa" id="GAUT005066-RA">
    <property type="protein sequence ID" value="GAUT005066-PA"/>
    <property type="gene ID" value="GAUT005066"/>
</dbReference>
<dbReference type="Proteomes" id="UP000078200">
    <property type="component" value="Unassembled WGS sequence"/>
</dbReference>
<organism evidence="3 4">
    <name type="scientific">Glossina austeni</name>
    <name type="common">Savannah tsetse fly</name>
    <dbReference type="NCBI Taxonomy" id="7395"/>
    <lineage>
        <taxon>Eukaryota</taxon>
        <taxon>Metazoa</taxon>
        <taxon>Ecdysozoa</taxon>
        <taxon>Arthropoda</taxon>
        <taxon>Hexapoda</taxon>
        <taxon>Insecta</taxon>
        <taxon>Pterygota</taxon>
        <taxon>Neoptera</taxon>
        <taxon>Endopterygota</taxon>
        <taxon>Diptera</taxon>
        <taxon>Brachycera</taxon>
        <taxon>Muscomorpha</taxon>
        <taxon>Hippoboscoidea</taxon>
        <taxon>Glossinidae</taxon>
        <taxon>Glossina</taxon>
    </lineage>
</organism>
<keyword evidence="2" id="KW-0812">Transmembrane</keyword>
<dbReference type="VEuPathDB" id="VectorBase:GAUT005066"/>
<feature type="transmembrane region" description="Helical" evidence="2">
    <location>
        <begin position="179"/>
        <end position="197"/>
    </location>
</feature>
<dbReference type="AlphaFoldDB" id="A0A1A9UHJ3"/>
<keyword evidence="2" id="KW-0472">Membrane</keyword>
<keyword evidence="2" id="KW-1133">Transmembrane helix</keyword>
<keyword evidence="4" id="KW-1185">Reference proteome</keyword>
<feature type="region of interest" description="Disordered" evidence="1">
    <location>
        <begin position="207"/>
        <end position="228"/>
    </location>
</feature>
<evidence type="ECO:0000313" key="4">
    <source>
        <dbReference type="Proteomes" id="UP000078200"/>
    </source>
</evidence>
<evidence type="ECO:0000256" key="2">
    <source>
        <dbReference type="SAM" id="Phobius"/>
    </source>
</evidence>
<sequence>MSTDFPPTFEKKRHDQPARGLLSSLFGLTLERDQFIMNAEKVMDMFLKTWICFEESDLQPDDPETAYLRPKKASLDIEEVEDIDGDVNSSFISSGKPQNFAVRTASMKACEVLDLCARDLKDNFAEIDRVNSRTSVYAVSSTRSLSSVIGKIIPRLIANIHEALSIESALEPFAKGSRLLLVLLLLLFFIIFHDMVMNHSSLVPNERTTQRTDAQCGEKKNSQTILGG</sequence>
<name>A0A1A9UHJ3_GLOAU</name>